<gene>
    <name evidence="1" type="ORF">SAMN05443639_101527</name>
</gene>
<dbReference type="RefSeq" id="WP_143075962.1">
    <property type="nucleotide sequence ID" value="NZ_FOIJ01000001.1"/>
</dbReference>
<accession>A0A1I0A2Y6</accession>
<proteinExistence type="predicted"/>
<dbReference type="EMBL" id="FOIJ01000001">
    <property type="protein sequence ID" value="SES88331.1"/>
    <property type="molecule type" value="Genomic_DNA"/>
</dbReference>
<protein>
    <recommendedName>
        <fullName evidence="3">Lipoprotein</fullName>
    </recommendedName>
</protein>
<name>A0A1I0A2Y6_9BACT</name>
<evidence type="ECO:0008006" key="3">
    <source>
        <dbReference type="Google" id="ProtNLM"/>
    </source>
</evidence>
<evidence type="ECO:0000313" key="2">
    <source>
        <dbReference type="Proteomes" id="UP000199181"/>
    </source>
</evidence>
<evidence type="ECO:0000313" key="1">
    <source>
        <dbReference type="EMBL" id="SES88331.1"/>
    </source>
</evidence>
<keyword evidence="2" id="KW-1185">Reference proteome</keyword>
<reference evidence="2" key="1">
    <citation type="submission" date="2016-10" db="EMBL/GenBank/DDBJ databases">
        <authorList>
            <person name="Varghese N."/>
            <person name="Submissions S."/>
        </authorList>
    </citation>
    <scope>NUCLEOTIDE SEQUENCE [LARGE SCALE GENOMIC DNA]</scope>
    <source>
        <strain evidence="2">DSM 16858</strain>
    </source>
</reference>
<sequence>MKRLKTLVWVLRGKTRFKTSILACFASLTAACSHFGYYKHPKAEHAPPEEAAAIKFPDSMEQGTRLTGPMMAALKVAMEDYRPPGINPDALKPPDSCLARWDFIQTTVLQANDNLFYIDFSPDLRQCGPGFIMLDAGATYAVDGKGRILSRE</sequence>
<organism evidence="1 2">
    <name type="scientific">Stigmatella erecta</name>
    <dbReference type="NCBI Taxonomy" id="83460"/>
    <lineage>
        <taxon>Bacteria</taxon>
        <taxon>Pseudomonadati</taxon>
        <taxon>Myxococcota</taxon>
        <taxon>Myxococcia</taxon>
        <taxon>Myxococcales</taxon>
        <taxon>Cystobacterineae</taxon>
        <taxon>Archangiaceae</taxon>
        <taxon>Stigmatella</taxon>
    </lineage>
</organism>
<dbReference type="PROSITE" id="PS51257">
    <property type="entry name" value="PROKAR_LIPOPROTEIN"/>
    <property type="match status" value="1"/>
</dbReference>
<dbReference type="AlphaFoldDB" id="A0A1I0A2Y6"/>
<dbReference type="Proteomes" id="UP000199181">
    <property type="component" value="Unassembled WGS sequence"/>
</dbReference>